<keyword evidence="2" id="KW-1185">Reference proteome</keyword>
<dbReference type="EMBL" id="KV784372">
    <property type="protein sequence ID" value="OEU10403.1"/>
    <property type="molecule type" value="Genomic_DNA"/>
</dbReference>
<name>A0A1E7EXY8_9STRA</name>
<protein>
    <submittedName>
        <fullName evidence="1">Uncharacterized protein</fullName>
    </submittedName>
</protein>
<evidence type="ECO:0000313" key="1">
    <source>
        <dbReference type="EMBL" id="OEU10403.1"/>
    </source>
</evidence>
<reference evidence="1 2" key="1">
    <citation type="submission" date="2016-09" db="EMBL/GenBank/DDBJ databases">
        <title>Extensive genetic diversity and differential bi-allelic expression allows diatom success in the polar Southern Ocean.</title>
        <authorList>
            <consortium name="DOE Joint Genome Institute"/>
            <person name="Mock T."/>
            <person name="Otillar R.P."/>
            <person name="Strauss J."/>
            <person name="Dupont C."/>
            <person name="Frickenhaus S."/>
            <person name="Maumus F."/>
            <person name="Mcmullan M."/>
            <person name="Sanges R."/>
            <person name="Schmutz J."/>
            <person name="Toseland A."/>
            <person name="Valas R."/>
            <person name="Veluchamy A."/>
            <person name="Ward B.J."/>
            <person name="Allen A."/>
            <person name="Barry K."/>
            <person name="Falciatore A."/>
            <person name="Ferrante M."/>
            <person name="Fortunato A.E."/>
            <person name="Gloeckner G."/>
            <person name="Gruber A."/>
            <person name="Hipkin R."/>
            <person name="Janech M."/>
            <person name="Kroth P."/>
            <person name="Leese F."/>
            <person name="Lindquist E."/>
            <person name="Lyon B.R."/>
            <person name="Martin J."/>
            <person name="Mayer C."/>
            <person name="Parker M."/>
            <person name="Quesneville H."/>
            <person name="Raymond J."/>
            <person name="Uhlig C."/>
            <person name="Valentin K.U."/>
            <person name="Worden A.Z."/>
            <person name="Armbrust E.V."/>
            <person name="Bowler C."/>
            <person name="Green B."/>
            <person name="Moulton V."/>
            <person name="Van Oosterhout C."/>
            <person name="Grigoriev I."/>
        </authorList>
    </citation>
    <scope>NUCLEOTIDE SEQUENCE [LARGE SCALE GENOMIC DNA]</scope>
    <source>
        <strain evidence="1 2">CCMP1102</strain>
    </source>
</reference>
<evidence type="ECO:0000313" key="2">
    <source>
        <dbReference type="Proteomes" id="UP000095751"/>
    </source>
</evidence>
<sequence>MFQGYRNHKHIKETDFKMASSSGVLQMLSSGLKGIAIANDEVSRLLMDARDNSNLESKVNEVIVAQLKANATTQQLVTLLHSNAFLTSIIMDNVVPNANQTTAMNSITVVPMTESEPASVGILTGTSVRGGVTRQEDNSTITRSIKDILSPMQMTDFDAPADNSTGSLESDIDPLELFEPSSETAEEGDIDMANVGRTNKFEGIIPDGYIGLSCISKPLNNRARAGSVVSQVSD</sequence>
<accession>A0A1E7EXY8</accession>
<dbReference type="Proteomes" id="UP000095751">
    <property type="component" value="Unassembled WGS sequence"/>
</dbReference>
<proteinExistence type="predicted"/>
<gene>
    <name evidence="1" type="ORF">FRACYDRAFT_247478</name>
</gene>
<dbReference type="InParanoid" id="A0A1E7EXY8"/>
<dbReference type="AlphaFoldDB" id="A0A1E7EXY8"/>
<organism evidence="1 2">
    <name type="scientific">Fragilariopsis cylindrus CCMP1102</name>
    <dbReference type="NCBI Taxonomy" id="635003"/>
    <lineage>
        <taxon>Eukaryota</taxon>
        <taxon>Sar</taxon>
        <taxon>Stramenopiles</taxon>
        <taxon>Ochrophyta</taxon>
        <taxon>Bacillariophyta</taxon>
        <taxon>Bacillariophyceae</taxon>
        <taxon>Bacillariophycidae</taxon>
        <taxon>Bacillariales</taxon>
        <taxon>Bacillariaceae</taxon>
        <taxon>Fragilariopsis</taxon>
    </lineage>
</organism>
<dbReference type="KEGG" id="fcy:FRACYDRAFT_247478"/>